<dbReference type="InterPro" id="IPR018511">
    <property type="entry name" value="Hemolysin-typ_Ca-bd_CS"/>
</dbReference>
<sequence length="445" mass="45226">MIGIVMGVVLVLLGLLPLLFLGDVFPGAGDDASGDDEAEADEAPPKSLASLLDDETANGGTSPLKPITDDPEPYAGAEVDPDTILTPNEDDEAPVIGEWVDPATVLDPVDVPGEGGVGGDGSTLQNLIERESDFSIGLGWLGDQVSDTQDYLLDDEASLVVLPQDGAGEGSLDTFYGTPIIDTEGALTVVDGAGGDNTIVLGNAATYAFGGDGDDQLAATTGTAALFGGAGEDVLSGGPMPAFMDGGVGDDTLLGGTEDDMMFGGSHDDAGADTSDDDWIDGGAGNDRIAGGYGADTLFGGSGDDIIDHHGRVEEGVAWERHAFGWHTDGALDSLDGGAGDDLLIMDRNDTATGGEGLDTFWVYHDAGEGIGAAEVMDFEPGLDFLRVSLNPDLDHGDLTVTVAPSPDGLDAQVSVDGQIVAILRGAVDATASDVLVDVTPDIFA</sequence>
<dbReference type="Gene3D" id="2.150.10.10">
    <property type="entry name" value="Serralysin-like metalloprotease, C-terminal"/>
    <property type="match status" value="2"/>
</dbReference>
<dbReference type="InterPro" id="IPR011049">
    <property type="entry name" value="Serralysin-like_metalloprot_C"/>
</dbReference>
<dbReference type="PRINTS" id="PR00313">
    <property type="entry name" value="CABNDNGRPT"/>
</dbReference>
<evidence type="ECO:0000256" key="2">
    <source>
        <dbReference type="ARBA" id="ARBA00022525"/>
    </source>
</evidence>
<dbReference type="Proteomes" id="UP000002931">
    <property type="component" value="Unassembled WGS sequence"/>
</dbReference>
<dbReference type="GO" id="GO:0005509">
    <property type="term" value="F:calcium ion binding"/>
    <property type="evidence" value="ECO:0007669"/>
    <property type="project" value="InterPro"/>
</dbReference>
<evidence type="ECO:0000313" key="4">
    <source>
        <dbReference type="EMBL" id="EAQ13845.1"/>
    </source>
</evidence>
<keyword evidence="5" id="KW-1185">Reference proteome</keyword>
<evidence type="ECO:0008006" key="6">
    <source>
        <dbReference type="Google" id="ProtNLM"/>
    </source>
</evidence>
<protein>
    <recommendedName>
        <fullName evidence="6">Type I secretion target repeat protein</fullName>
    </recommendedName>
</protein>
<evidence type="ECO:0000313" key="5">
    <source>
        <dbReference type="Proteomes" id="UP000002931"/>
    </source>
</evidence>
<dbReference type="GO" id="GO:0005576">
    <property type="term" value="C:extracellular region"/>
    <property type="evidence" value="ECO:0007669"/>
    <property type="project" value="UniProtKB-SubCell"/>
</dbReference>
<gene>
    <name evidence="4" type="ORF">RB2654_12269</name>
</gene>
<evidence type="ECO:0000256" key="1">
    <source>
        <dbReference type="ARBA" id="ARBA00004613"/>
    </source>
</evidence>
<dbReference type="RefSeq" id="WP_008331985.1">
    <property type="nucleotide sequence ID" value="NZ_CH902578.1"/>
</dbReference>
<dbReference type="OrthoDB" id="7870633at2"/>
<organism evidence="4 5">
    <name type="scientific">Maritimibacter alkaliphilus HTCC2654</name>
    <dbReference type="NCBI Taxonomy" id="314271"/>
    <lineage>
        <taxon>Bacteria</taxon>
        <taxon>Pseudomonadati</taxon>
        <taxon>Pseudomonadota</taxon>
        <taxon>Alphaproteobacteria</taxon>
        <taxon>Rhodobacterales</taxon>
        <taxon>Roseobacteraceae</taxon>
        <taxon>Maritimibacter</taxon>
    </lineage>
</organism>
<accession>A3VCH9</accession>
<proteinExistence type="predicted"/>
<dbReference type="PANTHER" id="PTHR38340:SF1">
    <property type="entry name" value="S-LAYER PROTEIN"/>
    <property type="match status" value="1"/>
</dbReference>
<dbReference type="HOGENOM" id="CLU_615098_0_0_5"/>
<dbReference type="AlphaFoldDB" id="A3VCH9"/>
<feature type="region of interest" description="Disordered" evidence="3">
    <location>
        <begin position="51"/>
        <end position="90"/>
    </location>
</feature>
<name>A3VCH9_9RHOB</name>
<comment type="caution">
    <text evidence="4">The sequence shown here is derived from an EMBL/GenBank/DDBJ whole genome shotgun (WGS) entry which is preliminary data.</text>
</comment>
<evidence type="ECO:0000256" key="3">
    <source>
        <dbReference type="SAM" id="MobiDB-lite"/>
    </source>
</evidence>
<keyword evidence="2" id="KW-0964">Secreted</keyword>
<reference evidence="4 5" key="1">
    <citation type="journal article" date="2010" name="J. Bacteriol.">
        <title>Genome sequences of Pelagibaca bermudensis HTCC2601T and Maritimibacter alkaliphilus HTCC2654T, the type strains of two marine Roseobacter genera.</title>
        <authorList>
            <person name="Thrash J.C."/>
            <person name="Cho J.C."/>
            <person name="Ferriera S."/>
            <person name="Johnson J."/>
            <person name="Vergin K.L."/>
            <person name="Giovannoni S.J."/>
        </authorList>
    </citation>
    <scope>NUCLEOTIDE SEQUENCE [LARGE SCALE GENOMIC DNA]</scope>
    <source>
        <strain evidence="4 5">HTCC2654</strain>
    </source>
</reference>
<dbReference type="PROSITE" id="PS00330">
    <property type="entry name" value="HEMOLYSIN_CALCIUM"/>
    <property type="match status" value="2"/>
</dbReference>
<dbReference type="EMBL" id="AAMT01000003">
    <property type="protein sequence ID" value="EAQ13845.1"/>
    <property type="molecule type" value="Genomic_DNA"/>
</dbReference>
<dbReference type="Pfam" id="PF00353">
    <property type="entry name" value="HemolysinCabind"/>
    <property type="match status" value="4"/>
</dbReference>
<comment type="subcellular location">
    <subcellularLocation>
        <location evidence="1">Secreted</location>
    </subcellularLocation>
</comment>
<dbReference type="PANTHER" id="PTHR38340">
    <property type="entry name" value="S-LAYER PROTEIN"/>
    <property type="match status" value="1"/>
</dbReference>
<dbReference type="InterPro" id="IPR001343">
    <property type="entry name" value="Hemolysn_Ca-bd"/>
</dbReference>
<dbReference type="SUPFAM" id="SSF51120">
    <property type="entry name" value="beta-Roll"/>
    <property type="match status" value="1"/>
</dbReference>
<dbReference type="InterPro" id="IPR050557">
    <property type="entry name" value="RTX_toxin/Mannuronan_C5-epim"/>
</dbReference>
<dbReference type="STRING" id="314271.RB2654_12269"/>
<dbReference type="eggNOG" id="COG2931">
    <property type="taxonomic scope" value="Bacteria"/>
</dbReference>